<evidence type="ECO:0000256" key="1">
    <source>
        <dbReference type="SAM" id="MobiDB-lite"/>
    </source>
</evidence>
<dbReference type="Proteomes" id="UP000197138">
    <property type="component" value="Unassembled WGS sequence"/>
</dbReference>
<reference evidence="3" key="1">
    <citation type="journal article" date="2017" name="Plant J.">
        <title>The pomegranate (Punica granatum L.) genome and the genomics of punicalagin biosynthesis.</title>
        <authorList>
            <person name="Qin G."/>
            <person name="Xu C."/>
            <person name="Ming R."/>
            <person name="Tang H."/>
            <person name="Guyot R."/>
            <person name="Kramer E.M."/>
            <person name="Hu Y."/>
            <person name="Yi X."/>
            <person name="Qi Y."/>
            <person name="Xu X."/>
            <person name="Gao Z."/>
            <person name="Pan H."/>
            <person name="Jian J."/>
            <person name="Tian Y."/>
            <person name="Yue Z."/>
            <person name="Xu Y."/>
        </authorList>
    </citation>
    <scope>NUCLEOTIDE SEQUENCE [LARGE SCALE GENOMIC DNA]</scope>
    <source>
        <strain evidence="3">cv. Dabenzi</strain>
    </source>
</reference>
<dbReference type="AlphaFoldDB" id="A0A218XT50"/>
<evidence type="ECO:0000313" key="3">
    <source>
        <dbReference type="Proteomes" id="UP000197138"/>
    </source>
</evidence>
<accession>A0A218XT50</accession>
<feature type="compositionally biased region" description="Basic and acidic residues" evidence="1">
    <location>
        <begin position="1"/>
        <end position="11"/>
    </location>
</feature>
<dbReference type="EMBL" id="MTKT01000799">
    <property type="protein sequence ID" value="OWM88000.1"/>
    <property type="molecule type" value="Genomic_DNA"/>
</dbReference>
<comment type="caution">
    <text evidence="2">The sequence shown here is derived from an EMBL/GenBank/DDBJ whole genome shotgun (WGS) entry which is preliminary data.</text>
</comment>
<proteinExistence type="predicted"/>
<sequence length="67" mass="7294">MASIEPEHEHEEENDAAATADNENISAQITPIVKLKEVAVTPVKKTNFDPILDLQISSLTPLPTLKS</sequence>
<feature type="region of interest" description="Disordered" evidence="1">
    <location>
        <begin position="1"/>
        <end position="24"/>
    </location>
</feature>
<evidence type="ECO:0000313" key="2">
    <source>
        <dbReference type="EMBL" id="OWM88000.1"/>
    </source>
</evidence>
<name>A0A218XT50_PUNGR</name>
<gene>
    <name evidence="2" type="ORF">CDL15_Pgr016572</name>
</gene>
<protein>
    <submittedName>
        <fullName evidence="2">Uncharacterized protein</fullName>
    </submittedName>
</protein>
<organism evidence="2 3">
    <name type="scientific">Punica granatum</name>
    <name type="common">Pomegranate</name>
    <dbReference type="NCBI Taxonomy" id="22663"/>
    <lineage>
        <taxon>Eukaryota</taxon>
        <taxon>Viridiplantae</taxon>
        <taxon>Streptophyta</taxon>
        <taxon>Embryophyta</taxon>
        <taxon>Tracheophyta</taxon>
        <taxon>Spermatophyta</taxon>
        <taxon>Magnoliopsida</taxon>
        <taxon>eudicotyledons</taxon>
        <taxon>Gunneridae</taxon>
        <taxon>Pentapetalae</taxon>
        <taxon>rosids</taxon>
        <taxon>malvids</taxon>
        <taxon>Myrtales</taxon>
        <taxon>Lythraceae</taxon>
        <taxon>Punica</taxon>
    </lineage>
</organism>